<gene>
    <name evidence="1" type="ORF">RN79_00715</name>
</gene>
<dbReference type="RefSeq" id="WP_039676630.1">
    <property type="nucleotide sequence ID" value="NZ_JWIY01000001.1"/>
</dbReference>
<reference evidence="1 2" key="1">
    <citation type="submission" date="2014-12" db="EMBL/GenBank/DDBJ databases">
        <title>Partial genome sequence of Streptococcus constellatus KCOM 1650 (= ChDC B144).</title>
        <authorList>
            <person name="Kook J.-K."/>
            <person name="Park S.-N."/>
            <person name="Lim Y.K."/>
            <person name="Jo E."/>
        </authorList>
    </citation>
    <scope>NUCLEOTIDE SEQUENCE [LARGE SCALE GENOMIC DNA]</scope>
    <source>
        <strain evidence="1 2">KCOM 1650</strain>
    </source>
</reference>
<accession>A0A0C1HLJ1</accession>
<proteinExistence type="predicted"/>
<evidence type="ECO:0000313" key="2">
    <source>
        <dbReference type="Proteomes" id="UP000031339"/>
    </source>
</evidence>
<name>A0A0C1HLJ1_STRCV</name>
<dbReference type="Proteomes" id="UP000031339">
    <property type="component" value="Unassembled WGS sequence"/>
</dbReference>
<dbReference type="AlphaFoldDB" id="A0A0C1HLJ1"/>
<protein>
    <recommendedName>
        <fullName evidence="3">Conjugative transposon protein</fullName>
    </recommendedName>
</protein>
<comment type="caution">
    <text evidence="1">The sequence shown here is derived from an EMBL/GenBank/DDBJ whole genome shotgun (WGS) entry which is preliminary data.</text>
</comment>
<organism evidence="1 2">
    <name type="scientific">Streptococcus constellatus</name>
    <dbReference type="NCBI Taxonomy" id="76860"/>
    <lineage>
        <taxon>Bacteria</taxon>
        <taxon>Bacillati</taxon>
        <taxon>Bacillota</taxon>
        <taxon>Bacilli</taxon>
        <taxon>Lactobacillales</taxon>
        <taxon>Streptococcaceae</taxon>
        <taxon>Streptococcus</taxon>
        <taxon>Streptococcus anginosus group</taxon>
    </lineage>
</organism>
<dbReference type="EMBL" id="JWIY01000001">
    <property type="protein sequence ID" value="KIC78134.1"/>
    <property type="molecule type" value="Genomic_DNA"/>
</dbReference>
<dbReference type="OrthoDB" id="2232139at2"/>
<evidence type="ECO:0000313" key="1">
    <source>
        <dbReference type="EMBL" id="KIC78134.1"/>
    </source>
</evidence>
<evidence type="ECO:0008006" key="3">
    <source>
        <dbReference type="Google" id="ProtNLM"/>
    </source>
</evidence>
<sequence>MTWNYETISKTFSEMARENYEDMVKAFLAMELSVDNMSLLDTLYRDFMAIDDLLLVSDDLRLKAEGYQEQLQEELTDLLEKLYRTGEGASFIMEVIASNNISDTLARYEVLDEDDYSSLTLETLQDILQKDLTLTSQDYFGDVTYMALQKDLLDQKSDFLQQYVTTLMDKLPQEKDQRALVLD</sequence>